<organism evidence="2 3">
    <name type="scientific">Puccinia sorghi</name>
    <dbReference type="NCBI Taxonomy" id="27349"/>
    <lineage>
        <taxon>Eukaryota</taxon>
        <taxon>Fungi</taxon>
        <taxon>Dikarya</taxon>
        <taxon>Basidiomycota</taxon>
        <taxon>Pucciniomycotina</taxon>
        <taxon>Pucciniomycetes</taxon>
        <taxon>Pucciniales</taxon>
        <taxon>Pucciniaceae</taxon>
        <taxon>Puccinia</taxon>
    </lineage>
</organism>
<evidence type="ECO:0000313" key="3">
    <source>
        <dbReference type="Proteomes" id="UP000037035"/>
    </source>
</evidence>
<feature type="non-terminal residue" evidence="2">
    <location>
        <position position="1"/>
    </location>
</feature>
<proteinExistence type="predicted"/>
<accession>A0A0L6UUN5</accession>
<feature type="region of interest" description="Disordered" evidence="1">
    <location>
        <begin position="134"/>
        <end position="170"/>
    </location>
</feature>
<reference evidence="2 3" key="1">
    <citation type="submission" date="2015-08" db="EMBL/GenBank/DDBJ databases">
        <title>Next Generation Sequencing and Analysis of the Genome of Puccinia sorghi L Schw, the Causal Agent of Maize Common Rust.</title>
        <authorList>
            <person name="Rochi L."/>
            <person name="Burguener G."/>
            <person name="Darino M."/>
            <person name="Turjanski A."/>
            <person name="Kreff E."/>
            <person name="Dieguez M.J."/>
            <person name="Sacco F."/>
        </authorList>
    </citation>
    <scope>NUCLEOTIDE SEQUENCE [LARGE SCALE GENOMIC DNA]</scope>
    <source>
        <strain evidence="2 3">RO10H11247</strain>
    </source>
</reference>
<gene>
    <name evidence="2" type="ORF">VP01_3750g2</name>
</gene>
<dbReference type="EMBL" id="LAVV01008780">
    <property type="protein sequence ID" value="KNZ51952.1"/>
    <property type="molecule type" value="Genomic_DNA"/>
</dbReference>
<keyword evidence="3" id="KW-1185">Reference proteome</keyword>
<feature type="compositionally biased region" description="Polar residues" evidence="1">
    <location>
        <begin position="135"/>
        <end position="164"/>
    </location>
</feature>
<dbReference type="VEuPathDB" id="FungiDB:VP01_3750g2"/>
<comment type="caution">
    <text evidence="2">The sequence shown here is derived from an EMBL/GenBank/DDBJ whole genome shotgun (WGS) entry which is preliminary data.</text>
</comment>
<sequence length="170" mass="19420">LDPNNITFCGVQTKNLTGSVEWKSSCKWSKSYAQIQDIQNPYLILLFSLRTSPRVKVPEWTNPQDSSDTRRVSYQFLGLDQVDCLKPDIRTALERLITAVPEDLLKLHDDYDQVTENWVKQLSPVFYERSDRQRTSQTPVLLQQSSAAPQTSTKRSISSVTKKPTSNKKA</sequence>
<dbReference type="AlphaFoldDB" id="A0A0L6UUN5"/>
<name>A0A0L6UUN5_9BASI</name>
<dbReference type="PANTHER" id="PTHR33266">
    <property type="entry name" value="CHROMOSOME 15, WHOLE GENOME SHOTGUN SEQUENCE"/>
    <property type="match status" value="1"/>
</dbReference>
<evidence type="ECO:0000256" key="1">
    <source>
        <dbReference type="SAM" id="MobiDB-lite"/>
    </source>
</evidence>
<dbReference type="Proteomes" id="UP000037035">
    <property type="component" value="Unassembled WGS sequence"/>
</dbReference>
<dbReference type="PANTHER" id="PTHR33266:SF1">
    <property type="entry name" value="F-BOX DOMAIN-CONTAINING PROTEIN"/>
    <property type="match status" value="1"/>
</dbReference>
<protein>
    <submittedName>
        <fullName evidence="2">Uncharacterized protein</fullName>
    </submittedName>
</protein>
<evidence type="ECO:0000313" key="2">
    <source>
        <dbReference type="EMBL" id="KNZ51952.1"/>
    </source>
</evidence>